<dbReference type="GO" id="GO:0004803">
    <property type="term" value="F:transposase activity"/>
    <property type="evidence" value="ECO:0007669"/>
    <property type="project" value="InterPro"/>
</dbReference>
<proteinExistence type="predicted"/>
<dbReference type="GO" id="GO:0006313">
    <property type="term" value="P:DNA transposition"/>
    <property type="evidence" value="ECO:0007669"/>
    <property type="project" value="InterPro"/>
</dbReference>
<organism evidence="2 3">
    <name type="scientific">Candidatus Buchananbacteria bacterium RIFCSPLOWO2_01_FULL_39_33</name>
    <dbReference type="NCBI Taxonomy" id="1797543"/>
    <lineage>
        <taxon>Bacteria</taxon>
        <taxon>Candidatus Buchananiibacteriota</taxon>
    </lineage>
</organism>
<dbReference type="PANTHER" id="PTHR33360:SF2">
    <property type="entry name" value="TRANSPOSASE FOR INSERTION SEQUENCE ELEMENT IS200"/>
    <property type="match status" value="1"/>
</dbReference>
<dbReference type="InterPro" id="IPR036515">
    <property type="entry name" value="Transposase_17_sf"/>
</dbReference>
<sequence>MTKYRRKIFNEGIFAYFDIKLAELTSHYPLIKFVKVNHDQDHLHLLVSIPPTMTVGKAVGLVKQNTSRELKQKFPFLKEVYWGTDAIWSEGYFVATVGINEAVIQKYIEEQGKKDAGQAK</sequence>
<dbReference type="GO" id="GO:0003677">
    <property type="term" value="F:DNA binding"/>
    <property type="evidence" value="ECO:0007669"/>
    <property type="project" value="InterPro"/>
</dbReference>
<dbReference type="InterPro" id="IPR002686">
    <property type="entry name" value="Transposase_17"/>
</dbReference>
<name>A0A1G1YH89_9BACT</name>
<evidence type="ECO:0000313" key="3">
    <source>
        <dbReference type="Proteomes" id="UP000177376"/>
    </source>
</evidence>
<evidence type="ECO:0000313" key="2">
    <source>
        <dbReference type="EMBL" id="OGY51702.1"/>
    </source>
</evidence>
<protein>
    <recommendedName>
        <fullName evidence="1">Transposase IS200-like domain-containing protein</fullName>
    </recommendedName>
</protein>
<comment type="caution">
    <text evidence="2">The sequence shown here is derived from an EMBL/GenBank/DDBJ whole genome shotgun (WGS) entry which is preliminary data.</text>
</comment>
<dbReference type="EMBL" id="MHIM01000032">
    <property type="protein sequence ID" value="OGY51702.1"/>
    <property type="molecule type" value="Genomic_DNA"/>
</dbReference>
<feature type="non-terminal residue" evidence="2">
    <location>
        <position position="120"/>
    </location>
</feature>
<dbReference type="Proteomes" id="UP000177376">
    <property type="component" value="Unassembled WGS sequence"/>
</dbReference>
<dbReference type="Gene3D" id="3.30.70.1290">
    <property type="entry name" value="Transposase IS200-like"/>
    <property type="match status" value="1"/>
</dbReference>
<dbReference type="PANTHER" id="PTHR33360">
    <property type="entry name" value="TRANSPOSASE FOR INSERTION SEQUENCE ELEMENT IS200"/>
    <property type="match status" value="1"/>
</dbReference>
<evidence type="ECO:0000259" key="1">
    <source>
        <dbReference type="SMART" id="SM01321"/>
    </source>
</evidence>
<feature type="domain" description="Transposase IS200-like" evidence="1">
    <location>
        <begin position="1"/>
        <end position="111"/>
    </location>
</feature>
<gene>
    <name evidence="2" type="ORF">A3A02_02300</name>
</gene>
<dbReference type="NCBIfam" id="NF033573">
    <property type="entry name" value="transpos_IS200"/>
    <property type="match status" value="1"/>
</dbReference>
<dbReference type="SUPFAM" id="SSF143422">
    <property type="entry name" value="Transposase IS200-like"/>
    <property type="match status" value="1"/>
</dbReference>
<dbReference type="Pfam" id="PF01797">
    <property type="entry name" value="Y1_Tnp"/>
    <property type="match status" value="1"/>
</dbReference>
<dbReference type="AlphaFoldDB" id="A0A1G1YH89"/>
<reference evidence="2 3" key="1">
    <citation type="journal article" date="2016" name="Nat. Commun.">
        <title>Thousands of microbial genomes shed light on interconnected biogeochemical processes in an aquifer system.</title>
        <authorList>
            <person name="Anantharaman K."/>
            <person name="Brown C.T."/>
            <person name="Hug L.A."/>
            <person name="Sharon I."/>
            <person name="Castelle C.J."/>
            <person name="Probst A.J."/>
            <person name="Thomas B.C."/>
            <person name="Singh A."/>
            <person name="Wilkins M.J."/>
            <person name="Karaoz U."/>
            <person name="Brodie E.L."/>
            <person name="Williams K.H."/>
            <person name="Hubbard S.S."/>
            <person name="Banfield J.F."/>
        </authorList>
    </citation>
    <scope>NUCLEOTIDE SEQUENCE [LARGE SCALE GENOMIC DNA]</scope>
</reference>
<dbReference type="SMART" id="SM01321">
    <property type="entry name" value="Y1_Tnp"/>
    <property type="match status" value="1"/>
</dbReference>
<accession>A0A1G1YH89</accession>